<dbReference type="InterPro" id="IPR005467">
    <property type="entry name" value="His_kinase_dom"/>
</dbReference>
<protein>
    <recommendedName>
        <fullName evidence="2">histidine kinase</fullName>
        <ecNumber evidence="2">2.7.13.3</ecNumber>
    </recommendedName>
</protein>
<dbReference type="SMART" id="SM00388">
    <property type="entry name" value="HisKA"/>
    <property type="match status" value="1"/>
</dbReference>
<dbReference type="InterPro" id="IPR050351">
    <property type="entry name" value="BphY/WalK/GraS-like"/>
</dbReference>
<keyword evidence="8" id="KW-0902">Two-component regulatory system</keyword>
<dbReference type="EC" id="2.7.13.3" evidence="2"/>
<name>A0ABW2L9C0_9BACT</name>
<dbReference type="Gene3D" id="1.10.287.130">
    <property type="match status" value="1"/>
</dbReference>
<dbReference type="EMBL" id="JBHTBS010000007">
    <property type="protein sequence ID" value="MFC7338364.1"/>
    <property type="molecule type" value="Genomic_DNA"/>
</dbReference>
<dbReference type="InterPro" id="IPR036890">
    <property type="entry name" value="HATPase_C_sf"/>
</dbReference>
<dbReference type="SMART" id="SM00387">
    <property type="entry name" value="HATPase_c"/>
    <property type="match status" value="1"/>
</dbReference>
<evidence type="ECO:0000256" key="7">
    <source>
        <dbReference type="ARBA" id="ARBA00022840"/>
    </source>
</evidence>
<dbReference type="SUPFAM" id="SSF55874">
    <property type="entry name" value="ATPase domain of HSP90 chaperone/DNA topoisomerase II/histidine kinase"/>
    <property type="match status" value="1"/>
</dbReference>
<dbReference type="InterPro" id="IPR036097">
    <property type="entry name" value="HisK_dim/P_sf"/>
</dbReference>
<dbReference type="Pfam" id="PF00512">
    <property type="entry name" value="HisKA"/>
    <property type="match status" value="1"/>
</dbReference>
<dbReference type="InterPro" id="IPR003661">
    <property type="entry name" value="HisK_dim/P_dom"/>
</dbReference>
<evidence type="ECO:0000259" key="9">
    <source>
        <dbReference type="PROSITE" id="PS50109"/>
    </source>
</evidence>
<evidence type="ECO:0000256" key="2">
    <source>
        <dbReference type="ARBA" id="ARBA00012438"/>
    </source>
</evidence>
<dbReference type="GO" id="GO:0005524">
    <property type="term" value="F:ATP binding"/>
    <property type="evidence" value="ECO:0007669"/>
    <property type="project" value="UniProtKB-KW"/>
</dbReference>
<organism evidence="10 11">
    <name type="scientific">Haloferula chungangensis</name>
    <dbReference type="NCBI Taxonomy" id="1048331"/>
    <lineage>
        <taxon>Bacteria</taxon>
        <taxon>Pseudomonadati</taxon>
        <taxon>Verrucomicrobiota</taxon>
        <taxon>Verrucomicrobiia</taxon>
        <taxon>Verrucomicrobiales</taxon>
        <taxon>Verrucomicrobiaceae</taxon>
        <taxon>Haloferula</taxon>
    </lineage>
</organism>
<feature type="domain" description="Histidine kinase" evidence="9">
    <location>
        <begin position="169"/>
        <end position="381"/>
    </location>
</feature>
<accession>A0ABW2L9C0</accession>
<evidence type="ECO:0000313" key="10">
    <source>
        <dbReference type="EMBL" id="MFC7338364.1"/>
    </source>
</evidence>
<keyword evidence="6" id="KW-0418">Kinase</keyword>
<dbReference type="InterPro" id="IPR003594">
    <property type="entry name" value="HATPase_dom"/>
</dbReference>
<dbReference type="SUPFAM" id="SSF47384">
    <property type="entry name" value="Homodimeric domain of signal transducing histidine kinase"/>
    <property type="match status" value="1"/>
</dbReference>
<comment type="catalytic activity">
    <reaction evidence="1">
        <text>ATP + protein L-histidine = ADP + protein N-phospho-L-histidine.</text>
        <dbReference type="EC" id="2.7.13.3"/>
    </reaction>
</comment>
<keyword evidence="4" id="KW-0808">Transferase</keyword>
<reference evidence="11" key="1">
    <citation type="journal article" date="2019" name="Int. J. Syst. Evol. Microbiol.">
        <title>The Global Catalogue of Microorganisms (GCM) 10K type strain sequencing project: providing services to taxonomists for standard genome sequencing and annotation.</title>
        <authorList>
            <consortium name="The Broad Institute Genomics Platform"/>
            <consortium name="The Broad Institute Genome Sequencing Center for Infectious Disease"/>
            <person name="Wu L."/>
            <person name="Ma J."/>
        </authorList>
    </citation>
    <scope>NUCLEOTIDE SEQUENCE [LARGE SCALE GENOMIC DNA]</scope>
    <source>
        <strain evidence="11">CGMCC 4.1467</strain>
    </source>
</reference>
<dbReference type="CDD" id="cd00082">
    <property type="entry name" value="HisKA"/>
    <property type="match status" value="1"/>
</dbReference>
<dbReference type="InterPro" id="IPR004358">
    <property type="entry name" value="Sig_transdc_His_kin-like_C"/>
</dbReference>
<dbReference type="Pfam" id="PF14361">
    <property type="entry name" value="RsbRD_N"/>
    <property type="match status" value="1"/>
</dbReference>
<keyword evidence="7 10" id="KW-0067">ATP-binding</keyword>
<evidence type="ECO:0000313" key="11">
    <source>
        <dbReference type="Proteomes" id="UP001596472"/>
    </source>
</evidence>
<evidence type="ECO:0000256" key="3">
    <source>
        <dbReference type="ARBA" id="ARBA00022553"/>
    </source>
</evidence>
<sequence>MPERLVEGLREAMTIKETILEHTDEIVEDWYIFARTHIEMAEDLDRAEVKDHILDLLDRVVSDLEEPQSAAEQIEKAKGDKDLDPGEERAAMRHGAQRLEQGFSIFDISAEFRALRASVIRIWIRENAGLEKDLDELVRFNEAIDEAWILSVDRFQMTSDKMRDYFLGVLGHDLRSPLSAITVGSRVLSEYFEKGSPHDRLCQQMLASGEQMKELITNLLELTRLRLGNGLTIERRAVDLVALCERVTKEIRTSYPSACMVVKNPTTMECMVDPVRISQVMTNLTQNAIRHGNAADPITLSLWSQEDSVFIGVHNHGPVIDPEVRRGMFRDTLGGAVGNDGTIRLGLHIVYEIVRAHDGSVEVVSDALKGTTFTVHLPECIQPQV</sequence>
<dbReference type="PANTHER" id="PTHR42878:SF7">
    <property type="entry name" value="SENSOR HISTIDINE KINASE GLRK"/>
    <property type="match status" value="1"/>
</dbReference>
<dbReference type="Gene3D" id="3.30.565.10">
    <property type="entry name" value="Histidine kinase-like ATPase, C-terminal domain"/>
    <property type="match status" value="1"/>
</dbReference>
<dbReference type="Proteomes" id="UP001596472">
    <property type="component" value="Unassembled WGS sequence"/>
</dbReference>
<gene>
    <name evidence="10" type="ORF">ACFQY0_14315</name>
</gene>
<keyword evidence="11" id="KW-1185">Reference proteome</keyword>
<evidence type="ECO:0000256" key="8">
    <source>
        <dbReference type="ARBA" id="ARBA00023012"/>
    </source>
</evidence>
<dbReference type="Pfam" id="PF02518">
    <property type="entry name" value="HATPase_c"/>
    <property type="match status" value="1"/>
</dbReference>
<dbReference type="PANTHER" id="PTHR42878">
    <property type="entry name" value="TWO-COMPONENT HISTIDINE KINASE"/>
    <property type="match status" value="1"/>
</dbReference>
<dbReference type="InterPro" id="IPR025751">
    <property type="entry name" value="RsbRD_N_dom"/>
</dbReference>
<evidence type="ECO:0000256" key="6">
    <source>
        <dbReference type="ARBA" id="ARBA00022777"/>
    </source>
</evidence>
<proteinExistence type="predicted"/>
<dbReference type="PROSITE" id="PS50109">
    <property type="entry name" value="HIS_KIN"/>
    <property type="match status" value="1"/>
</dbReference>
<keyword evidence="5" id="KW-0547">Nucleotide-binding</keyword>
<comment type="caution">
    <text evidence="10">The sequence shown here is derived from an EMBL/GenBank/DDBJ whole genome shotgun (WGS) entry which is preliminary data.</text>
</comment>
<evidence type="ECO:0000256" key="5">
    <source>
        <dbReference type="ARBA" id="ARBA00022741"/>
    </source>
</evidence>
<evidence type="ECO:0000256" key="4">
    <source>
        <dbReference type="ARBA" id="ARBA00022679"/>
    </source>
</evidence>
<keyword evidence="3" id="KW-0597">Phosphoprotein</keyword>
<dbReference type="PRINTS" id="PR00344">
    <property type="entry name" value="BCTRLSENSOR"/>
</dbReference>
<evidence type="ECO:0000256" key="1">
    <source>
        <dbReference type="ARBA" id="ARBA00000085"/>
    </source>
</evidence>